<dbReference type="Proteomes" id="UP001589536">
    <property type="component" value="Unassembled WGS sequence"/>
</dbReference>
<feature type="compositionally biased region" description="Basic and acidic residues" evidence="1">
    <location>
        <begin position="125"/>
        <end position="143"/>
    </location>
</feature>
<evidence type="ECO:0000313" key="2">
    <source>
        <dbReference type="EMBL" id="MFB9714203.1"/>
    </source>
</evidence>
<organism evidence="2 3">
    <name type="scientific">Arthrobacter methylotrophus</name>
    <dbReference type="NCBI Taxonomy" id="121291"/>
    <lineage>
        <taxon>Bacteria</taxon>
        <taxon>Bacillati</taxon>
        <taxon>Actinomycetota</taxon>
        <taxon>Actinomycetes</taxon>
        <taxon>Micrococcales</taxon>
        <taxon>Micrococcaceae</taxon>
        <taxon>Arthrobacter</taxon>
    </lineage>
</organism>
<evidence type="ECO:0000313" key="3">
    <source>
        <dbReference type="Proteomes" id="UP001589536"/>
    </source>
</evidence>
<feature type="region of interest" description="Disordered" evidence="1">
    <location>
        <begin position="1"/>
        <end position="25"/>
    </location>
</feature>
<name>A0ABV5UNU9_9MICC</name>
<keyword evidence="3" id="KW-1185">Reference proteome</keyword>
<evidence type="ECO:0000256" key="1">
    <source>
        <dbReference type="SAM" id="MobiDB-lite"/>
    </source>
</evidence>
<proteinExistence type="predicted"/>
<dbReference type="RefSeq" id="WP_345043846.1">
    <property type="nucleotide sequence ID" value="NZ_BAABED010000001.1"/>
</dbReference>
<reference evidence="2 3" key="1">
    <citation type="submission" date="2024-09" db="EMBL/GenBank/DDBJ databases">
        <authorList>
            <person name="Sun Q."/>
            <person name="Mori K."/>
        </authorList>
    </citation>
    <scope>NUCLEOTIDE SEQUENCE [LARGE SCALE GENOMIC DNA]</scope>
    <source>
        <strain evidence="2 3">JCM 13519</strain>
    </source>
</reference>
<sequence>MTENMARQPQGIPTGGQFAATTHAEPDVTLEEGAGEESTAAGIIAANQAPVSLRYVSYDDRLTEDQMNMILSGQWTDAENDVDENFADNAYEEAITIARTEIDEAVEAGTFDREWDDLDPDEQDEARHAVEERDDSDPIKDLLRNTPDQLMRTSLGQPAERLSEPRWASGHRMDDGGFTARHDAVAALLKDAGMNADAPEVREAIEELINEGPYDWHEAVDLDLIWYGPLEDAVPTPRGESPETDGSKVLEFATPHVLLIDRMNGSGHEVTIPAPLKRTLTRVGYDDGEAPRTGRAYLDSNAGGYGWDSVAGVYKPAYKDGAPSPAWNI</sequence>
<dbReference type="EMBL" id="JBHMBH010000019">
    <property type="protein sequence ID" value="MFB9714203.1"/>
    <property type="molecule type" value="Genomic_DNA"/>
</dbReference>
<comment type="caution">
    <text evidence="2">The sequence shown here is derived from an EMBL/GenBank/DDBJ whole genome shotgun (WGS) entry which is preliminary data.</text>
</comment>
<accession>A0ABV5UNU9</accession>
<feature type="compositionally biased region" description="Acidic residues" evidence="1">
    <location>
        <begin position="114"/>
        <end position="124"/>
    </location>
</feature>
<protein>
    <submittedName>
        <fullName evidence="2">Uncharacterized protein</fullName>
    </submittedName>
</protein>
<feature type="region of interest" description="Disordered" evidence="1">
    <location>
        <begin position="113"/>
        <end position="147"/>
    </location>
</feature>
<gene>
    <name evidence="2" type="ORF">ACFFPI_08535</name>
</gene>